<evidence type="ECO:0000313" key="3">
    <source>
        <dbReference type="Proteomes" id="UP000740329"/>
    </source>
</evidence>
<name>A0A8J7S5V8_METVO</name>
<dbReference type="Proteomes" id="UP000740329">
    <property type="component" value="Unassembled WGS sequence"/>
</dbReference>
<sequence>MNITKTTKVIGIILTLVCSLFVSGCVSNDTNNDNTANNSIAQNTSNIELTNNSNEKTIESNSNEKIKNNEKSEENSKDTNEITEDNKNTISNNPIIGSNYLNYKIESRNISKDNQAVLNVRVGKNILKAEELTKLGIEIVNNEKLSKNKYNSIKVNIIGQYDPSAFYDDPNSLIGTISYAPYGNITRYAESNENYDNFEFCDKYILEEYEGMPTDEELKLYHKYYLIGLEVINKTHKKYNWDESCKTLSTSELEELNNTMNKEIKSIMESYYSKDNVTVEELEKIIVKIVWRIFNTKKIE</sequence>
<dbReference type="RefSeq" id="WP_209591483.1">
    <property type="nucleotide sequence ID" value="NZ_JAGGMV010000004.1"/>
</dbReference>
<dbReference type="AlphaFoldDB" id="A0A8J7S5V8"/>
<feature type="region of interest" description="Disordered" evidence="1">
    <location>
        <begin position="51"/>
        <end position="87"/>
    </location>
</feature>
<proteinExistence type="predicted"/>
<protein>
    <submittedName>
        <fullName evidence="2">Uncharacterized protein</fullName>
    </submittedName>
</protein>
<feature type="compositionally biased region" description="Basic and acidic residues" evidence="1">
    <location>
        <begin position="56"/>
        <end position="87"/>
    </location>
</feature>
<dbReference type="PROSITE" id="PS51257">
    <property type="entry name" value="PROKAR_LIPOPROTEIN"/>
    <property type="match status" value="1"/>
</dbReference>
<accession>A0A8J7S5V8</accession>
<comment type="caution">
    <text evidence="2">The sequence shown here is derived from an EMBL/GenBank/DDBJ whole genome shotgun (WGS) entry which is preliminary data.</text>
</comment>
<gene>
    <name evidence="2" type="ORF">J3E07_001403</name>
</gene>
<reference evidence="2" key="1">
    <citation type="submission" date="2021-03" db="EMBL/GenBank/DDBJ databases">
        <title>Genomic Encyclopedia of Type Strains, Phase IV (KMG-V): Genome sequencing to study the core and pangenomes of soil and plant-associated prokaryotes.</title>
        <authorList>
            <person name="Whitman W."/>
        </authorList>
    </citation>
    <scope>NUCLEOTIDE SEQUENCE</scope>
    <source>
        <strain evidence="2">C4</strain>
    </source>
</reference>
<evidence type="ECO:0000313" key="2">
    <source>
        <dbReference type="EMBL" id="MBP2201963.1"/>
    </source>
</evidence>
<evidence type="ECO:0000256" key="1">
    <source>
        <dbReference type="SAM" id="MobiDB-lite"/>
    </source>
</evidence>
<organism evidence="2 3">
    <name type="scientific">Methanococcus voltae</name>
    <dbReference type="NCBI Taxonomy" id="2188"/>
    <lineage>
        <taxon>Archaea</taxon>
        <taxon>Methanobacteriati</taxon>
        <taxon>Methanobacteriota</taxon>
        <taxon>Methanomada group</taxon>
        <taxon>Methanococci</taxon>
        <taxon>Methanococcales</taxon>
        <taxon>Methanococcaceae</taxon>
        <taxon>Methanococcus</taxon>
    </lineage>
</organism>
<dbReference type="EMBL" id="JAGGMV010000004">
    <property type="protein sequence ID" value="MBP2201963.1"/>
    <property type="molecule type" value="Genomic_DNA"/>
</dbReference>